<dbReference type="SMART" id="SM00419">
    <property type="entry name" value="HTH_CRP"/>
    <property type="match status" value="1"/>
</dbReference>
<dbReference type="SUPFAM" id="SSF51206">
    <property type="entry name" value="cAMP-binding domain-like"/>
    <property type="match status" value="1"/>
</dbReference>
<dbReference type="EMBL" id="JBHSQK010000025">
    <property type="protein sequence ID" value="MFC5949009.1"/>
    <property type="molecule type" value="Genomic_DNA"/>
</dbReference>
<dbReference type="PROSITE" id="PS51063">
    <property type="entry name" value="HTH_CRP_2"/>
    <property type="match status" value="1"/>
</dbReference>
<sequence>MSVDADSIHETDELKAAWFSSGYARVSADARRQLLDTAEHFHLAAGDHLRSVSSVAKVGLVVTGSLRVYVASGARQVTFQYAGPGSAFGVPNLRTVDGKAGPTTDAQAVLDSRMVIFRTSVVESLADVDATMSRAVISGLLDAHHASVSLLAEHVLSPLRQRVARHLLDLAVREGAAVVMRSSVQDLAHATGTVREVVTRLLRELREEGLVQRKAGVLVLHDMHRLHQIAQGLDEL</sequence>
<evidence type="ECO:0000313" key="5">
    <source>
        <dbReference type="EMBL" id="MFC5949009.1"/>
    </source>
</evidence>
<dbReference type="CDD" id="cd00092">
    <property type="entry name" value="HTH_CRP"/>
    <property type="match status" value="1"/>
</dbReference>
<gene>
    <name evidence="5" type="ORF">ACFQH9_12060</name>
</gene>
<dbReference type="Pfam" id="PF13545">
    <property type="entry name" value="HTH_Crp_2"/>
    <property type="match status" value="1"/>
</dbReference>
<dbReference type="Proteomes" id="UP001596119">
    <property type="component" value="Unassembled WGS sequence"/>
</dbReference>
<protein>
    <submittedName>
        <fullName evidence="5">Crp/Fnr family transcriptional regulator</fullName>
    </submittedName>
</protein>
<keyword evidence="6" id="KW-1185">Reference proteome</keyword>
<dbReference type="InterPro" id="IPR012318">
    <property type="entry name" value="HTH_CRP"/>
</dbReference>
<evidence type="ECO:0000313" key="6">
    <source>
        <dbReference type="Proteomes" id="UP001596119"/>
    </source>
</evidence>
<dbReference type="Gene3D" id="1.10.10.10">
    <property type="entry name" value="Winged helix-like DNA-binding domain superfamily/Winged helix DNA-binding domain"/>
    <property type="match status" value="1"/>
</dbReference>
<dbReference type="Gene3D" id="2.60.120.10">
    <property type="entry name" value="Jelly Rolls"/>
    <property type="match status" value="1"/>
</dbReference>
<dbReference type="SUPFAM" id="SSF46785">
    <property type="entry name" value="Winged helix' DNA-binding domain"/>
    <property type="match status" value="1"/>
</dbReference>
<keyword evidence="2" id="KW-0238">DNA-binding</keyword>
<evidence type="ECO:0000256" key="2">
    <source>
        <dbReference type="ARBA" id="ARBA00023125"/>
    </source>
</evidence>
<evidence type="ECO:0000259" key="4">
    <source>
        <dbReference type="PROSITE" id="PS51063"/>
    </source>
</evidence>
<name>A0ABW1I9S8_9PSEU</name>
<dbReference type="RefSeq" id="WP_379566091.1">
    <property type="nucleotide sequence ID" value="NZ_JBHSQK010000025.1"/>
</dbReference>
<accession>A0ABW1I9S8</accession>
<dbReference type="InterPro" id="IPR036390">
    <property type="entry name" value="WH_DNA-bd_sf"/>
</dbReference>
<keyword evidence="1" id="KW-0805">Transcription regulation</keyword>
<keyword evidence="3" id="KW-0804">Transcription</keyword>
<dbReference type="InterPro" id="IPR018490">
    <property type="entry name" value="cNMP-bd_dom_sf"/>
</dbReference>
<proteinExistence type="predicted"/>
<evidence type="ECO:0000256" key="1">
    <source>
        <dbReference type="ARBA" id="ARBA00023015"/>
    </source>
</evidence>
<dbReference type="InterPro" id="IPR014710">
    <property type="entry name" value="RmlC-like_jellyroll"/>
</dbReference>
<comment type="caution">
    <text evidence="5">The sequence shown here is derived from an EMBL/GenBank/DDBJ whole genome shotgun (WGS) entry which is preliminary data.</text>
</comment>
<reference evidence="6" key="1">
    <citation type="journal article" date="2019" name="Int. J. Syst. Evol. Microbiol.">
        <title>The Global Catalogue of Microorganisms (GCM) 10K type strain sequencing project: providing services to taxonomists for standard genome sequencing and annotation.</title>
        <authorList>
            <consortium name="The Broad Institute Genomics Platform"/>
            <consortium name="The Broad Institute Genome Sequencing Center for Infectious Disease"/>
            <person name="Wu L."/>
            <person name="Ma J."/>
        </authorList>
    </citation>
    <scope>NUCLEOTIDE SEQUENCE [LARGE SCALE GENOMIC DNA]</scope>
    <source>
        <strain evidence="6">CGMCC 4.7397</strain>
    </source>
</reference>
<feature type="domain" description="HTH crp-type" evidence="4">
    <location>
        <begin position="157"/>
        <end position="224"/>
    </location>
</feature>
<evidence type="ECO:0000256" key="3">
    <source>
        <dbReference type="ARBA" id="ARBA00023163"/>
    </source>
</evidence>
<dbReference type="InterPro" id="IPR036388">
    <property type="entry name" value="WH-like_DNA-bd_sf"/>
</dbReference>
<organism evidence="5 6">
    <name type="scientific">Pseudonocardia lutea</name>
    <dbReference type="NCBI Taxonomy" id="2172015"/>
    <lineage>
        <taxon>Bacteria</taxon>
        <taxon>Bacillati</taxon>
        <taxon>Actinomycetota</taxon>
        <taxon>Actinomycetes</taxon>
        <taxon>Pseudonocardiales</taxon>
        <taxon>Pseudonocardiaceae</taxon>
        <taxon>Pseudonocardia</taxon>
    </lineage>
</organism>